<protein>
    <submittedName>
        <fullName evidence="1">Uncharacterized protein</fullName>
    </submittedName>
</protein>
<gene>
    <name evidence="1" type="ORF">INT45_000319</name>
</gene>
<feature type="non-terminal residue" evidence="1">
    <location>
        <position position="1"/>
    </location>
</feature>
<evidence type="ECO:0000313" key="1">
    <source>
        <dbReference type="EMBL" id="KAG2218782.1"/>
    </source>
</evidence>
<dbReference type="AlphaFoldDB" id="A0A8H7VH83"/>
<dbReference type="Proteomes" id="UP000646827">
    <property type="component" value="Unassembled WGS sequence"/>
</dbReference>
<proteinExistence type="predicted"/>
<dbReference type="OrthoDB" id="2288255at2759"/>
<accession>A0A8H7VH83</accession>
<name>A0A8H7VH83_9FUNG</name>
<reference evidence="1 2" key="1">
    <citation type="submission" date="2020-12" db="EMBL/GenBank/DDBJ databases">
        <title>Metabolic potential, ecology and presence of endohyphal bacteria is reflected in genomic diversity of Mucoromycotina.</title>
        <authorList>
            <person name="Muszewska A."/>
            <person name="Okrasinska A."/>
            <person name="Steczkiewicz K."/>
            <person name="Drgas O."/>
            <person name="Orlowska M."/>
            <person name="Perlinska-Lenart U."/>
            <person name="Aleksandrzak-Piekarczyk T."/>
            <person name="Szatraj K."/>
            <person name="Zielenkiewicz U."/>
            <person name="Pilsyk S."/>
            <person name="Malc E."/>
            <person name="Mieczkowski P."/>
            <person name="Kruszewska J.S."/>
            <person name="Biernat P."/>
            <person name="Pawlowska J."/>
        </authorList>
    </citation>
    <scope>NUCLEOTIDE SEQUENCE [LARGE SCALE GENOMIC DNA]</scope>
    <source>
        <strain evidence="1 2">CBS 142.35</strain>
    </source>
</reference>
<keyword evidence="2" id="KW-1185">Reference proteome</keyword>
<organism evidence="1 2">
    <name type="scientific">Circinella minor</name>
    <dbReference type="NCBI Taxonomy" id="1195481"/>
    <lineage>
        <taxon>Eukaryota</taxon>
        <taxon>Fungi</taxon>
        <taxon>Fungi incertae sedis</taxon>
        <taxon>Mucoromycota</taxon>
        <taxon>Mucoromycotina</taxon>
        <taxon>Mucoromycetes</taxon>
        <taxon>Mucorales</taxon>
        <taxon>Lichtheimiaceae</taxon>
        <taxon>Circinella</taxon>
    </lineage>
</organism>
<comment type="caution">
    <text evidence="1">The sequence shown here is derived from an EMBL/GenBank/DDBJ whole genome shotgun (WGS) entry which is preliminary data.</text>
</comment>
<dbReference type="EMBL" id="JAEPRB010000210">
    <property type="protein sequence ID" value="KAG2218782.1"/>
    <property type="molecule type" value="Genomic_DNA"/>
</dbReference>
<evidence type="ECO:0000313" key="2">
    <source>
        <dbReference type="Proteomes" id="UP000646827"/>
    </source>
</evidence>
<sequence length="219" mass="25307">DDNSGWDLKWHLLGLGRDLDSTRTGELLALAFFFFLAHSFITPGHEAPILDPKDTCWIDYFTDAELEEIKKENMVKLDPLPTAINDYLKSYIGKHTSEELFEHHNAKLFHPIKEADLHWAQKIITEALNLYFYDFFPIVDRSEVDIIHRVWHCIEKCYDESNIKVRRLISRLLLSLIVMDTPKGSITRVSKIGPLTYPDAPDVFSKKIIPILSLIWGLG</sequence>